<evidence type="ECO:0000256" key="9">
    <source>
        <dbReference type="ARBA" id="ARBA00048092"/>
    </source>
</evidence>
<comment type="subunit">
    <text evidence="2">Monomer.</text>
</comment>
<evidence type="ECO:0000256" key="8">
    <source>
        <dbReference type="ARBA" id="ARBA00043090"/>
    </source>
</evidence>
<evidence type="ECO:0000256" key="2">
    <source>
        <dbReference type="ARBA" id="ARBA00011245"/>
    </source>
</evidence>
<evidence type="ECO:0000256" key="5">
    <source>
        <dbReference type="ARBA" id="ARBA00038978"/>
    </source>
</evidence>
<dbReference type="GO" id="GO:0016491">
    <property type="term" value="F:oxidoreductase activity"/>
    <property type="evidence" value="ECO:0007669"/>
    <property type="project" value="UniProtKB-KW"/>
</dbReference>
<organism evidence="12 13">
    <name type="scientific">Rugosimonospora africana</name>
    <dbReference type="NCBI Taxonomy" id="556532"/>
    <lineage>
        <taxon>Bacteria</taxon>
        <taxon>Bacillati</taxon>
        <taxon>Actinomycetota</taxon>
        <taxon>Actinomycetes</taxon>
        <taxon>Micromonosporales</taxon>
        <taxon>Micromonosporaceae</taxon>
        <taxon>Rugosimonospora</taxon>
    </lineage>
</organism>
<feature type="domain" description="Plastocyanin-like" evidence="11">
    <location>
        <begin position="180"/>
        <end position="224"/>
    </location>
</feature>
<dbReference type="CDD" id="cd14448">
    <property type="entry name" value="CuRO_2_BOD_CotA_like"/>
    <property type="match status" value="1"/>
</dbReference>
<evidence type="ECO:0000259" key="11">
    <source>
        <dbReference type="Pfam" id="PF07732"/>
    </source>
</evidence>
<dbReference type="Gene3D" id="2.60.40.420">
    <property type="entry name" value="Cupredoxins - blue copper proteins"/>
    <property type="match status" value="4"/>
</dbReference>
<comment type="similarity">
    <text evidence="1">Belongs to the multicopper oxidase family.</text>
</comment>
<keyword evidence="12" id="KW-0946">Virion</keyword>
<protein>
    <recommendedName>
        <fullName evidence="6">Multicopper oxidase CueO</fullName>
        <ecNumber evidence="5">1.16.3.4</ecNumber>
    </recommendedName>
    <alternativeName>
        <fullName evidence="7">Copper efflux oxidase</fullName>
    </alternativeName>
    <alternativeName>
        <fullName evidence="8">Cuprous oxidase</fullName>
    </alternativeName>
</protein>
<dbReference type="PANTHER" id="PTHR48267:SF1">
    <property type="entry name" value="BILIRUBIN OXIDASE"/>
    <property type="match status" value="1"/>
</dbReference>
<reference evidence="12" key="1">
    <citation type="submission" date="2021-01" db="EMBL/GenBank/DDBJ databases">
        <title>Whole genome shotgun sequence of Rugosimonospora africana NBRC 104875.</title>
        <authorList>
            <person name="Komaki H."/>
            <person name="Tamura T."/>
        </authorList>
    </citation>
    <scope>NUCLEOTIDE SEQUENCE</scope>
    <source>
        <strain evidence="12">NBRC 104875</strain>
    </source>
</reference>
<accession>A0A8J3VRC7</accession>
<evidence type="ECO:0000256" key="7">
    <source>
        <dbReference type="ARBA" id="ARBA00042896"/>
    </source>
</evidence>
<dbReference type="AlphaFoldDB" id="A0A8J3VRC7"/>
<dbReference type="EMBL" id="BONZ01000039">
    <property type="protein sequence ID" value="GIH15972.1"/>
    <property type="molecule type" value="Genomic_DNA"/>
</dbReference>
<dbReference type="InterPro" id="IPR045087">
    <property type="entry name" value="Cu-oxidase_fam"/>
</dbReference>
<dbReference type="PANTHER" id="PTHR48267">
    <property type="entry name" value="CUPREDOXIN SUPERFAMILY PROTEIN"/>
    <property type="match status" value="1"/>
</dbReference>
<sequence length="530" mass="58527">MSAPPGERLSRRRLLGLAGGAGIAAAVGFTVPILSRQDQTGKLLPSQIPLPRPFQVPLPVPPMLAPGRHPDFPGADFFEIRQLVTRQEILPGVPTEIWGYNGTFPGPTLTSRSGVRTVVRHHNNLNVPTVTHLHGGHTPPGSDGFPTDLLYPQTHPGLPMNAMPGMATMGKPDPQAHTTTGKRDYHYPMTQRAATLWYHDHRMNFTAQSVYRGLAGFHLVHDAEEARIPLPDADRDIPLMIADRSFAADGSLLYPALDPTTLTTPGTTDPYMGGVLGDVILVNGAPWPVLDVAAVRYRFRLLNASNARRYQLTLSPPPADGTAFIQIGSDGGLLANPVHHTTIDIAPAERFDVVIDFSRYTTGQEITLTNQLGSETTARVMRFRVARREADGSNVPDQLSTMEHIPVSQAQQTRSFSFQNHDRRTWTINSKEFDPTHPIATPRLDATEIWRFTTDLHHSIHLHLVQFQVIARNGKPPGAYDAGWKDTIDLKPAEEAAIIARFTDYPGRYVMHCHNLEHEDMAMMTTFTVT</sequence>
<evidence type="ECO:0000256" key="3">
    <source>
        <dbReference type="ARBA" id="ARBA00022723"/>
    </source>
</evidence>
<comment type="catalytic activity">
    <reaction evidence="9">
        <text>4 Cu(+) + O2 + 4 H(+) = 4 Cu(2+) + 2 H2O</text>
        <dbReference type="Rhea" id="RHEA:30083"/>
        <dbReference type="ChEBI" id="CHEBI:15377"/>
        <dbReference type="ChEBI" id="CHEBI:15378"/>
        <dbReference type="ChEBI" id="CHEBI:15379"/>
        <dbReference type="ChEBI" id="CHEBI:29036"/>
        <dbReference type="ChEBI" id="CHEBI:49552"/>
        <dbReference type="EC" id="1.16.3.4"/>
    </reaction>
    <physiologicalReaction direction="left-to-right" evidence="9">
        <dbReference type="Rhea" id="RHEA:30084"/>
    </physiologicalReaction>
</comment>
<dbReference type="InterPro" id="IPR008972">
    <property type="entry name" value="Cupredoxin"/>
</dbReference>
<evidence type="ECO:0000256" key="6">
    <source>
        <dbReference type="ARBA" id="ARBA00041027"/>
    </source>
</evidence>
<evidence type="ECO:0000313" key="13">
    <source>
        <dbReference type="Proteomes" id="UP000642748"/>
    </source>
</evidence>
<dbReference type="PROSITE" id="PS51318">
    <property type="entry name" value="TAT"/>
    <property type="match status" value="1"/>
</dbReference>
<dbReference type="InterPro" id="IPR006311">
    <property type="entry name" value="TAT_signal"/>
</dbReference>
<dbReference type="PROSITE" id="PS00080">
    <property type="entry name" value="MULTICOPPER_OXIDASE2"/>
    <property type="match status" value="1"/>
</dbReference>
<keyword evidence="4" id="KW-0560">Oxidoreductase</keyword>
<dbReference type="GO" id="GO:0005507">
    <property type="term" value="F:copper ion binding"/>
    <property type="evidence" value="ECO:0007669"/>
    <property type="project" value="InterPro"/>
</dbReference>
<feature type="domain" description="Plastocyanin-like" evidence="10">
    <location>
        <begin position="416"/>
        <end position="529"/>
    </location>
</feature>
<dbReference type="InterPro" id="IPR011707">
    <property type="entry name" value="Cu-oxidase-like_N"/>
</dbReference>
<evidence type="ECO:0000313" key="12">
    <source>
        <dbReference type="EMBL" id="GIH15972.1"/>
    </source>
</evidence>
<feature type="domain" description="Plastocyanin-like" evidence="11">
    <location>
        <begin position="89"/>
        <end position="146"/>
    </location>
</feature>
<dbReference type="Proteomes" id="UP000642748">
    <property type="component" value="Unassembled WGS sequence"/>
</dbReference>
<evidence type="ECO:0000256" key="1">
    <source>
        <dbReference type="ARBA" id="ARBA00010609"/>
    </source>
</evidence>
<keyword evidence="3" id="KW-0479">Metal-binding</keyword>
<proteinExistence type="inferred from homology"/>
<gene>
    <name evidence="12" type="primary">cotA_2</name>
    <name evidence="12" type="ORF">Raf01_41440</name>
</gene>
<dbReference type="Pfam" id="PF07732">
    <property type="entry name" value="Cu-oxidase_3"/>
    <property type="match status" value="2"/>
</dbReference>
<dbReference type="RefSeq" id="WP_203919586.1">
    <property type="nucleotide sequence ID" value="NZ_BONZ01000039.1"/>
</dbReference>
<name>A0A8J3VRC7_9ACTN</name>
<dbReference type="Pfam" id="PF07731">
    <property type="entry name" value="Cu-oxidase_2"/>
    <property type="match status" value="1"/>
</dbReference>
<comment type="caution">
    <text evidence="12">The sequence shown here is derived from an EMBL/GenBank/DDBJ whole genome shotgun (WGS) entry which is preliminary data.</text>
</comment>
<dbReference type="SUPFAM" id="SSF49503">
    <property type="entry name" value="Cupredoxins"/>
    <property type="match status" value="3"/>
</dbReference>
<evidence type="ECO:0000259" key="10">
    <source>
        <dbReference type="Pfam" id="PF07731"/>
    </source>
</evidence>
<dbReference type="InterPro" id="IPR002355">
    <property type="entry name" value="Cu_oxidase_Cu_BS"/>
</dbReference>
<evidence type="ECO:0000256" key="4">
    <source>
        <dbReference type="ARBA" id="ARBA00023002"/>
    </source>
</evidence>
<dbReference type="InterPro" id="IPR011706">
    <property type="entry name" value="Cu-oxidase_C"/>
</dbReference>
<keyword evidence="12" id="KW-0167">Capsid protein</keyword>
<dbReference type="EC" id="1.16.3.4" evidence="5"/>
<keyword evidence="13" id="KW-1185">Reference proteome</keyword>